<dbReference type="Proteomes" id="UP000189670">
    <property type="component" value="Unassembled WGS sequence"/>
</dbReference>
<dbReference type="PANTHER" id="PTHR35176:SF6">
    <property type="entry name" value="HEME OXYGENASE HI_0854-RELATED"/>
    <property type="match status" value="1"/>
</dbReference>
<dbReference type="GO" id="GO:0070967">
    <property type="term" value="F:coenzyme F420 binding"/>
    <property type="evidence" value="ECO:0007669"/>
    <property type="project" value="TreeGrafter"/>
</dbReference>
<dbReference type="Pfam" id="PF01243">
    <property type="entry name" value="PNPOx_N"/>
    <property type="match status" value="1"/>
</dbReference>
<dbReference type="SUPFAM" id="SSF50475">
    <property type="entry name" value="FMN-binding split barrel"/>
    <property type="match status" value="1"/>
</dbReference>
<dbReference type="EMBL" id="ATBP01000643">
    <property type="protein sequence ID" value="ETR69434.1"/>
    <property type="molecule type" value="Genomic_DNA"/>
</dbReference>
<organism evidence="3 4">
    <name type="scientific">Candidatus Magnetoglobus multicellularis str. Araruama</name>
    <dbReference type="NCBI Taxonomy" id="890399"/>
    <lineage>
        <taxon>Bacteria</taxon>
        <taxon>Pseudomonadati</taxon>
        <taxon>Thermodesulfobacteriota</taxon>
        <taxon>Desulfobacteria</taxon>
        <taxon>Desulfobacterales</taxon>
        <taxon>Desulfobacteraceae</taxon>
        <taxon>Candidatus Magnetoglobus</taxon>
    </lineage>
</organism>
<name>A0A1V1P3R2_9BACT</name>
<accession>A0A1V1P3R2</accession>
<dbReference type="PANTHER" id="PTHR35176">
    <property type="entry name" value="HEME OXYGENASE HI_0854-RELATED"/>
    <property type="match status" value="1"/>
</dbReference>
<keyword evidence="1" id="KW-0560">Oxidoreductase</keyword>
<dbReference type="GO" id="GO:0016627">
    <property type="term" value="F:oxidoreductase activity, acting on the CH-CH group of donors"/>
    <property type="evidence" value="ECO:0007669"/>
    <property type="project" value="TreeGrafter"/>
</dbReference>
<dbReference type="InterPro" id="IPR052019">
    <property type="entry name" value="F420H2_bilvrd_red/Heme_oxyg"/>
</dbReference>
<dbReference type="AlphaFoldDB" id="A0A1V1P3R2"/>
<dbReference type="GO" id="GO:0005829">
    <property type="term" value="C:cytosol"/>
    <property type="evidence" value="ECO:0007669"/>
    <property type="project" value="TreeGrafter"/>
</dbReference>
<reference evidence="4" key="1">
    <citation type="submission" date="2012-11" db="EMBL/GenBank/DDBJ databases">
        <authorList>
            <person name="Lucero-Rivera Y.E."/>
            <person name="Tovar-Ramirez D."/>
        </authorList>
    </citation>
    <scope>NUCLEOTIDE SEQUENCE [LARGE SCALE GENOMIC DNA]</scope>
    <source>
        <strain evidence="4">Araruama</strain>
    </source>
</reference>
<comment type="caution">
    <text evidence="3">The sequence shown here is derived from an EMBL/GenBank/DDBJ whole genome shotgun (WGS) entry which is preliminary data.</text>
</comment>
<evidence type="ECO:0000313" key="4">
    <source>
        <dbReference type="Proteomes" id="UP000189670"/>
    </source>
</evidence>
<proteinExistence type="predicted"/>
<dbReference type="Gene3D" id="2.30.110.10">
    <property type="entry name" value="Electron Transport, Fmn-binding Protein, Chain A"/>
    <property type="match status" value="1"/>
</dbReference>
<protein>
    <submittedName>
        <fullName evidence="3">Pyridoxamine 5'-phosphate oxidase-like protein</fullName>
    </submittedName>
</protein>
<evidence type="ECO:0000313" key="3">
    <source>
        <dbReference type="EMBL" id="ETR69434.1"/>
    </source>
</evidence>
<feature type="domain" description="Pyridoxamine 5'-phosphate oxidase N-terminal" evidence="2">
    <location>
        <begin position="38"/>
        <end position="137"/>
    </location>
</feature>
<gene>
    <name evidence="3" type="ORF">OMM_03933</name>
</gene>
<evidence type="ECO:0000256" key="1">
    <source>
        <dbReference type="ARBA" id="ARBA00023002"/>
    </source>
</evidence>
<sequence length="197" mass="23018">MTKQNRRERDFKAEMDEIMANWNPTSDPQFLNDEVRKTILDMYERQSEISLATVRADGWPQANVVDIWNLGLMLYFQSYEASSKVQNIERDSRVSLTLTPSFKDFGEMKGITMAARAQKVTDKAEIGDLYHLFLKRLPHMKQFAEYEEDTAYPASGVAVYRLRPEMGCVLDFTKGYGNWDYVQFKADDFEEWEVKYG</sequence>
<evidence type="ECO:0000259" key="2">
    <source>
        <dbReference type="Pfam" id="PF01243"/>
    </source>
</evidence>
<dbReference type="InterPro" id="IPR012349">
    <property type="entry name" value="Split_barrel_FMN-bd"/>
</dbReference>
<dbReference type="InterPro" id="IPR011576">
    <property type="entry name" value="Pyridox_Oxase_N"/>
</dbReference>